<proteinExistence type="predicted"/>
<protein>
    <submittedName>
        <fullName evidence="1">Uncharacterized protein</fullName>
    </submittedName>
</protein>
<gene>
    <name evidence="1" type="ORF">CJN711_LOCUS35172</name>
</gene>
<dbReference type="EMBL" id="CAJNOV010017164">
    <property type="protein sequence ID" value="CAF1600837.1"/>
    <property type="molecule type" value="Genomic_DNA"/>
</dbReference>
<dbReference type="AlphaFoldDB" id="A0A816AW18"/>
<evidence type="ECO:0000313" key="2">
    <source>
        <dbReference type="Proteomes" id="UP000663855"/>
    </source>
</evidence>
<organism evidence="1 2">
    <name type="scientific">Rotaria magnacalcarata</name>
    <dbReference type="NCBI Taxonomy" id="392030"/>
    <lineage>
        <taxon>Eukaryota</taxon>
        <taxon>Metazoa</taxon>
        <taxon>Spiralia</taxon>
        <taxon>Gnathifera</taxon>
        <taxon>Rotifera</taxon>
        <taxon>Eurotatoria</taxon>
        <taxon>Bdelloidea</taxon>
        <taxon>Philodinida</taxon>
        <taxon>Philodinidae</taxon>
        <taxon>Rotaria</taxon>
    </lineage>
</organism>
<dbReference type="Gene3D" id="3.90.105.10">
    <property type="entry name" value="Molybdopterin biosynthesis moea protein, domain 2"/>
    <property type="match status" value="1"/>
</dbReference>
<evidence type="ECO:0000313" key="1">
    <source>
        <dbReference type="EMBL" id="CAF1600837.1"/>
    </source>
</evidence>
<sequence>MLQVEQNLLTGRNQSLSDRIFSQQTGVEIQRHSRSNGELKQQHEVLLSTLLLEQQLHSTATNQHQQFVKEVINSFVLAESQDIDDDIQMSEFALQKNVPLELADLGLLATVGRQTIHVYDKLCIVVLSTDNGEIRPMLRIPDHFLR</sequence>
<dbReference type="Proteomes" id="UP000663855">
    <property type="component" value="Unassembled WGS sequence"/>
</dbReference>
<accession>A0A816AW18</accession>
<name>A0A816AW18_9BILA</name>
<reference evidence="1" key="1">
    <citation type="submission" date="2021-02" db="EMBL/GenBank/DDBJ databases">
        <authorList>
            <person name="Nowell W R."/>
        </authorList>
    </citation>
    <scope>NUCLEOTIDE SEQUENCE</scope>
</reference>
<comment type="caution">
    <text evidence="1">The sequence shown here is derived from an EMBL/GenBank/DDBJ whole genome shotgun (WGS) entry which is preliminary data.</text>
</comment>